<dbReference type="AlphaFoldDB" id="A0A0M4RVK6"/>
<protein>
    <submittedName>
        <fullName evidence="1">Uncharacterized protein</fullName>
    </submittedName>
</protein>
<evidence type="ECO:0000313" key="2">
    <source>
        <dbReference type="Proteomes" id="UP000063147"/>
    </source>
</evidence>
<dbReference type="Proteomes" id="UP000063147">
    <property type="component" value="Chromosome"/>
</dbReference>
<accession>A0A0M4RVK6</accession>
<evidence type="ECO:0000313" key="1">
    <source>
        <dbReference type="EMBL" id="ALF17117.1"/>
    </source>
</evidence>
<dbReference type="EMBL" id="CP012713">
    <property type="protein sequence ID" value="ALF17117.1"/>
    <property type="molecule type" value="Genomic_DNA"/>
</dbReference>
<name>A0A0M4RVK6_9FUSO</name>
<gene>
    <name evidence="1" type="ORF">RN98_02545</name>
</gene>
<dbReference type="PATRIC" id="fig|76859.3.peg.498"/>
<sequence length="163" mass="18683">MKKGILIFILAVSASVFGKENLNNVKIVTSSNVITSNFSSTDSNFEKDRKDIMDLYEKFLKNENNKEELAKITTKDFSLNKVNKTSAKKNEEILKKIEKIDTYSNLEESSSFNIENDKATLTVKKASTSKKEKVNNIESKELKLEFKKVNNKWLIDKAEETIF</sequence>
<dbReference type="RefSeq" id="WP_060675761.1">
    <property type="nucleotide sequence ID" value="NZ_CP012713.1"/>
</dbReference>
<proteinExistence type="predicted"/>
<dbReference type="OrthoDB" id="90688at2"/>
<reference evidence="1 2" key="1">
    <citation type="submission" date="2015-09" db="EMBL/GenBank/DDBJ databases">
        <authorList>
            <person name="Jackson K.R."/>
            <person name="Lunt B.L."/>
            <person name="Fisher J.N.B."/>
            <person name="Gardner A.V."/>
            <person name="Bailey M.E."/>
            <person name="Deus L.M."/>
            <person name="Earl A.S."/>
            <person name="Gibby P.D."/>
            <person name="Hartmann K.A."/>
            <person name="Liu J.E."/>
            <person name="Manci A.M."/>
            <person name="Nielsen D.A."/>
            <person name="Solomon M.B."/>
            <person name="Breakwell D.P."/>
            <person name="Burnett S.H."/>
            <person name="Grose J.H."/>
        </authorList>
    </citation>
    <scope>NUCLEOTIDE SEQUENCE [LARGE SCALE GENOMIC DNA]</scope>
    <source>
        <strain evidence="1 2">KCOM 1279</strain>
    </source>
</reference>
<organism evidence="1">
    <name type="scientific">Fusobacterium animalis</name>
    <dbReference type="NCBI Taxonomy" id="76859"/>
    <lineage>
        <taxon>Bacteria</taxon>
        <taxon>Fusobacteriati</taxon>
        <taxon>Fusobacteriota</taxon>
        <taxon>Fusobacteriia</taxon>
        <taxon>Fusobacteriales</taxon>
        <taxon>Fusobacteriaceae</taxon>
        <taxon>Fusobacterium</taxon>
    </lineage>
</organism>